<evidence type="ECO:0000313" key="4">
    <source>
        <dbReference type="Proteomes" id="UP000025227"/>
    </source>
</evidence>
<evidence type="ECO:0000256" key="3">
    <source>
        <dbReference type="SAM" id="SignalP"/>
    </source>
</evidence>
<keyword evidence="4" id="KW-1185">Reference proteome</keyword>
<dbReference type="WBParaSite" id="HCON_00041000-00001">
    <property type="protein sequence ID" value="HCON_00041000-00001"/>
    <property type="gene ID" value="HCON_00041000"/>
</dbReference>
<accession>A0A912LZX8</accession>
<reference evidence="5" key="1">
    <citation type="submission" date="2022-10" db="UniProtKB">
        <authorList>
            <consortium name="WormBaseParasite"/>
        </authorList>
    </citation>
    <scope>IDENTIFICATION</scope>
    <source>
        <strain evidence="5">MHco3</strain>
    </source>
</reference>
<feature type="signal peptide" evidence="3">
    <location>
        <begin position="1"/>
        <end position="17"/>
    </location>
</feature>
<feature type="region of interest" description="Disordered" evidence="2">
    <location>
        <begin position="118"/>
        <end position="144"/>
    </location>
</feature>
<feature type="coiled-coil region" evidence="1">
    <location>
        <begin position="57"/>
        <end position="115"/>
    </location>
</feature>
<evidence type="ECO:0000256" key="2">
    <source>
        <dbReference type="SAM" id="MobiDB-lite"/>
    </source>
</evidence>
<sequence>MIKILLLCCTYLLLVRGSTSPLPIPIGSDKTDLRGRMNQRQYKDRSKAAEQKYLRQLEEYEYQRDLYLKKINEAQDRYYDRYFEQMMNYAVQVHIQRYQALLRQQKLERKRQEKVLRQLGLSSDEFTPPTSEENSSEEEEELQLVGENGQEALWWFPWDRYMPFSQGRP</sequence>
<keyword evidence="3" id="KW-0732">Signal</keyword>
<dbReference type="AlphaFoldDB" id="A0A912LZX8"/>
<evidence type="ECO:0000256" key="1">
    <source>
        <dbReference type="SAM" id="Coils"/>
    </source>
</evidence>
<name>A0A912LZX8_HAECO</name>
<proteinExistence type="predicted"/>
<evidence type="ECO:0000313" key="5">
    <source>
        <dbReference type="WBParaSite" id="HCON_00041000-00001"/>
    </source>
</evidence>
<organism evidence="4 5">
    <name type="scientific">Haemonchus contortus</name>
    <name type="common">Barber pole worm</name>
    <dbReference type="NCBI Taxonomy" id="6289"/>
    <lineage>
        <taxon>Eukaryota</taxon>
        <taxon>Metazoa</taxon>
        <taxon>Ecdysozoa</taxon>
        <taxon>Nematoda</taxon>
        <taxon>Chromadorea</taxon>
        <taxon>Rhabditida</taxon>
        <taxon>Rhabditina</taxon>
        <taxon>Rhabditomorpha</taxon>
        <taxon>Strongyloidea</taxon>
        <taxon>Trichostrongylidae</taxon>
        <taxon>Haemonchus</taxon>
    </lineage>
</organism>
<feature type="compositionally biased region" description="Polar residues" evidence="2">
    <location>
        <begin position="120"/>
        <end position="131"/>
    </location>
</feature>
<feature type="chain" id="PRO_5038010536" evidence="3">
    <location>
        <begin position="18"/>
        <end position="169"/>
    </location>
</feature>
<protein>
    <submittedName>
        <fullName evidence="5">Uncharacterized protein</fullName>
    </submittedName>
</protein>
<keyword evidence="1" id="KW-0175">Coiled coil</keyword>
<dbReference type="Proteomes" id="UP000025227">
    <property type="component" value="Unplaced"/>
</dbReference>